<dbReference type="GO" id="GO:0008757">
    <property type="term" value="F:S-adenosylmethionine-dependent methyltransferase activity"/>
    <property type="evidence" value="ECO:0007669"/>
    <property type="project" value="InterPro"/>
</dbReference>
<dbReference type="Pfam" id="PF08241">
    <property type="entry name" value="Methyltransf_11"/>
    <property type="match status" value="1"/>
</dbReference>
<keyword evidence="2" id="KW-0489">Methyltransferase</keyword>
<evidence type="ECO:0000313" key="2">
    <source>
        <dbReference type="EMBL" id="CDZ98462.1"/>
    </source>
</evidence>
<dbReference type="InterPro" id="IPR029063">
    <property type="entry name" value="SAM-dependent_MTases_sf"/>
</dbReference>
<keyword evidence="2" id="KW-0808">Transferase</keyword>
<dbReference type="Gene3D" id="3.40.50.150">
    <property type="entry name" value="Vaccinia Virus protein VP39"/>
    <property type="match status" value="1"/>
</dbReference>
<proteinExistence type="predicted"/>
<dbReference type="CDD" id="cd02440">
    <property type="entry name" value="AdoMet_MTases"/>
    <property type="match status" value="1"/>
</dbReference>
<organism evidence="2">
    <name type="scientific">Phaffia rhodozyma</name>
    <name type="common">Yeast</name>
    <name type="synonym">Xanthophyllomyces dendrorhous</name>
    <dbReference type="NCBI Taxonomy" id="264483"/>
    <lineage>
        <taxon>Eukaryota</taxon>
        <taxon>Fungi</taxon>
        <taxon>Dikarya</taxon>
        <taxon>Basidiomycota</taxon>
        <taxon>Agaricomycotina</taxon>
        <taxon>Tremellomycetes</taxon>
        <taxon>Cystofilobasidiales</taxon>
        <taxon>Mrakiaceae</taxon>
        <taxon>Phaffia</taxon>
    </lineage>
</organism>
<evidence type="ECO:0000259" key="1">
    <source>
        <dbReference type="Pfam" id="PF08241"/>
    </source>
</evidence>
<dbReference type="InterPro" id="IPR013216">
    <property type="entry name" value="Methyltransf_11"/>
</dbReference>
<dbReference type="SUPFAM" id="SSF53335">
    <property type="entry name" value="S-adenosyl-L-methionine-dependent methyltransferases"/>
    <property type="match status" value="1"/>
</dbReference>
<accession>A0A0F7SMY2</accession>
<name>A0A0F7SMY2_PHARH</name>
<dbReference type="EMBL" id="LN483345">
    <property type="protein sequence ID" value="CDZ98462.1"/>
    <property type="molecule type" value="Genomic_DNA"/>
</dbReference>
<dbReference type="GO" id="GO:0032259">
    <property type="term" value="P:methylation"/>
    <property type="evidence" value="ECO:0007669"/>
    <property type="project" value="UniProtKB-KW"/>
</dbReference>
<sequence>MSFISGAVRAFSTSTTMTTRELKVNPVASIGFGHKNDFYNANRPSYPSSVLSHIHQSITKKNKDDLNIVELGSGTGIFSRLVLSPPEGYPKFPIKSFTALEPSSGMRDSFNRNVIPSVDAPVVSMEGTFTQFPESVQDGTVDACLIAQAFHWAHPEYAEAAKTIGRSLKPHNGQLVFIWNSESLSVPWIKTFRDTYEVYDGHSPQQRFKLWHALYDTPEYKTLFDPPVFTVWNSKSPCTKEIAINRVMSKSYTSVLSKEESEALISKLEQVLDSAEDMVWIDKEKGVFEYNYETDVVIMNRK</sequence>
<protein>
    <submittedName>
        <fullName evidence="2">Methyltransferase</fullName>
    </submittedName>
</protein>
<dbReference type="AlphaFoldDB" id="A0A0F7SMY2"/>
<reference evidence="2" key="1">
    <citation type="submission" date="2014-08" db="EMBL/GenBank/DDBJ databases">
        <authorList>
            <person name="Sharma Rahul"/>
            <person name="Thines Marco"/>
        </authorList>
    </citation>
    <scope>NUCLEOTIDE SEQUENCE</scope>
</reference>
<feature type="domain" description="Methyltransferase type 11" evidence="1">
    <location>
        <begin position="70"/>
        <end position="171"/>
    </location>
</feature>